<proteinExistence type="predicted"/>
<dbReference type="Proteomes" id="UP000273044">
    <property type="component" value="Chromosome"/>
</dbReference>
<name>A0A448MZC3_9ACTN</name>
<evidence type="ECO:0000259" key="1">
    <source>
        <dbReference type="Pfam" id="PF07693"/>
    </source>
</evidence>
<dbReference type="SUPFAM" id="SSF52540">
    <property type="entry name" value="P-loop containing nucleoside triphosphate hydrolases"/>
    <property type="match status" value="1"/>
</dbReference>
<protein>
    <submittedName>
        <fullName evidence="2">Predicted P-loop ATPase</fullName>
    </submittedName>
</protein>
<dbReference type="Pfam" id="PF07693">
    <property type="entry name" value="KAP_NTPase"/>
    <property type="match status" value="1"/>
</dbReference>
<dbReference type="GeneID" id="64407217"/>
<dbReference type="RefSeq" id="WP_073969934.1">
    <property type="nucleotide sequence ID" value="NZ_LR134406.1"/>
</dbReference>
<reference evidence="2 3" key="1">
    <citation type="submission" date="2018-12" db="EMBL/GenBank/DDBJ databases">
        <authorList>
            <consortium name="Pathogen Informatics"/>
        </authorList>
    </citation>
    <scope>NUCLEOTIDE SEQUENCE [LARGE SCALE GENOMIC DNA]</scope>
    <source>
        <strain evidence="2 3">NCTC12967</strain>
    </source>
</reference>
<dbReference type="EMBL" id="LR134406">
    <property type="protein sequence ID" value="VEH70463.1"/>
    <property type="molecule type" value="Genomic_DNA"/>
</dbReference>
<evidence type="ECO:0000313" key="2">
    <source>
        <dbReference type="EMBL" id="VEH70463.1"/>
    </source>
</evidence>
<keyword evidence="3" id="KW-1185">Reference proteome</keyword>
<organism evidence="2 3">
    <name type="scientific">Arachnia propionica</name>
    <dbReference type="NCBI Taxonomy" id="1750"/>
    <lineage>
        <taxon>Bacteria</taxon>
        <taxon>Bacillati</taxon>
        <taxon>Actinomycetota</taxon>
        <taxon>Actinomycetes</taxon>
        <taxon>Propionibacteriales</taxon>
        <taxon>Propionibacteriaceae</taxon>
        <taxon>Arachnia</taxon>
    </lineage>
</organism>
<gene>
    <name evidence="2" type="ORF">NCTC12967_01759</name>
</gene>
<dbReference type="AlphaFoldDB" id="A0A448MZC3"/>
<feature type="domain" description="KAP NTPase" evidence="1">
    <location>
        <begin position="28"/>
        <end position="312"/>
    </location>
</feature>
<evidence type="ECO:0000313" key="3">
    <source>
        <dbReference type="Proteomes" id="UP000273044"/>
    </source>
</evidence>
<dbReference type="InterPro" id="IPR027417">
    <property type="entry name" value="P-loop_NTPase"/>
</dbReference>
<accession>A0A448MZC3</accession>
<dbReference type="Gene3D" id="3.40.50.300">
    <property type="entry name" value="P-loop containing nucleotide triphosphate hydrolases"/>
    <property type="match status" value="1"/>
</dbReference>
<dbReference type="InterPro" id="IPR011646">
    <property type="entry name" value="KAP_P-loop"/>
</dbReference>
<sequence length="712" mass="80113">MLSEASGPQPKGWHDDPIKAVDQDRFNRAPVAERIAKLIHLNHSVDSSIVYGLEGPWGCGKSSAIALISIFLKRLQRSKQEWRVVSFTPWATAGIDGMLSEFFAVLSSAVPDIPKKNRKRFRKLLAEYMWVVRSAGSFIPMVGGVIGSITRAIEDKLQKQKPWKVLFEELSDGLRELNSPILITVDDIDRLQVDELLVLLKLVRLLGRFPGVDFLLAYDEQTLVDVLRSSGREDLSQARARAFMEKIVQYPLTLPPLLGGQIVKLISDGLTELLLDKMGRGFEYRRISNIILKTMPSQLSTPRAIERFFAQLREEFIIHVSGEIDDTDLVLAVFLRVKFPDVFSQLQDWKTRLTAAGGCQIVSTSSKKGEVDWNPLVQSLECERDKKDALILLEAIFPAVGGTINRPFKSPRFANPEYFDRYLAQGVPAGDIPDETVRRALSKAVENDLSELKRLFDEPDEARLNLILSKINAHYPDVVERSKRDGPRGPLKPILLEMAMEWLESIPYAPWVVQAPYLALLRWASALLHLLLEEDPDVNLDHELGACKLPDRRLEVISLAAERVEGLEVETISALKATLDRECRRLVPEILANLCERDNACPDIRMALLLKQVLASLERDKLIECVRRGLKNSEFTPQDVAARLVGLSYYESSGFGAVSFDGNLFTQLTDIPARSIDYTPHSPLPSNDWVYRREFAAPLIEESGASTVEQKE</sequence>